<name>A0A3B0VSJ7_9ZZZZ</name>
<dbReference type="PROSITE" id="PS50943">
    <property type="entry name" value="HTH_CROC1"/>
    <property type="match status" value="1"/>
</dbReference>
<protein>
    <submittedName>
        <fullName evidence="2">Addiction module antidote protein</fullName>
    </submittedName>
</protein>
<accession>A0A3B0VSJ7</accession>
<sequence>MGIKTKPFDVAEHLETDNDIWEFLAEVLATGTTSDFVHALNTAARAKGMTEVAKQAGVTRASLYKSLSADGNPRFETISKIVDALGGHLSVVGQ</sequence>
<proteinExistence type="predicted"/>
<feature type="domain" description="HTH cro/C1-type" evidence="1">
    <location>
        <begin position="49"/>
        <end position="92"/>
    </location>
</feature>
<dbReference type="Pfam" id="PF21716">
    <property type="entry name" value="dnstrm_HI1420"/>
    <property type="match status" value="1"/>
</dbReference>
<dbReference type="Gene3D" id="1.10.260.40">
    <property type="entry name" value="lambda repressor-like DNA-binding domains"/>
    <property type="match status" value="1"/>
</dbReference>
<dbReference type="InterPro" id="IPR014057">
    <property type="entry name" value="HI1420"/>
</dbReference>
<dbReference type="EMBL" id="UOEU01001073">
    <property type="protein sequence ID" value="VAW43380.1"/>
    <property type="molecule type" value="Genomic_DNA"/>
</dbReference>
<dbReference type="AlphaFoldDB" id="A0A3B0VSJ7"/>
<dbReference type="PANTHER" id="PTHR40275:SF1">
    <property type="entry name" value="SSL7038 PROTEIN"/>
    <property type="match status" value="1"/>
</dbReference>
<dbReference type="GO" id="GO:0003677">
    <property type="term" value="F:DNA binding"/>
    <property type="evidence" value="ECO:0007669"/>
    <property type="project" value="InterPro"/>
</dbReference>
<dbReference type="CDD" id="cd00093">
    <property type="entry name" value="HTH_XRE"/>
    <property type="match status" value="1"/>
</dbReference>
<dbReference type="InterPro" id="IPR010982">
    <property type="entry name" value="Lambda_DNA-bd_dom_sf"/>
</dbReference>
<evidence type="ECO:0000313" key="2">
    <source>
        <dbReference type="EMBL" id="VAW43380.1"/>
    </source>
</evidence>
<dbReference type="InterPro" id="IPR001387">
    <property type="entry name" value="Cro/C1-type_HTH"/>
</dbReference>
<gene>
    <name evidence="2" type="ORF">MNBD_CHLOROFLEXI01-3252</name>
</gene>
<evidence type="ECO:0000259" key="1">
    <source>
        <dbReference type="PROSITE" id="PS50943"/>
    </source>
</evidence>
<reference evidence="2" key="1">
    <citation type="submission" date="2018-06" db="EMBL/GenBank/DDBJ databases">
        <authorList>
            <person name="Zhirakovskaya E."/>
        </authorList>
    </citation>
    <scope>NUCLEOTIDE SEQUENCE</scope>
</reference>
<dbReference type="NCBIfam" id="TIGR02684">
    <property type="entry name" value="dnstrm_HI1420"/>
    <property type="match status" value="1"/>
</dbReference>
<dbReference type="SMART" id="SM00530">
    <property type="entry name" value="HTH_XRE"/>
    <property type="match status" value="1"/>
</dbReference>
<dbReference type="PANTHER" id="PTHR40275">
    <property type="entry name" value="SSL7038 PROTEIN"/>
    <property type="match status" value="1"/>
</dbReference>
<dbReference type="SUPFAM" id="SSF47413">
    <property type="entry name" value="lambda repressor-like DNA-binding domains"/>
    <property type="match status" value="1"/>
</dbReference>
<organism evidence="2">
    <name type="scientific">hydrothermal vent metagenome</name>
    <dbReference type="NCBI Taxonomy" id="652676"/>
    <lineage>
        <taxon>unclassified sequences</taxon>
        <taxon>metagenomes</taxon>
        <taxon>ecological metagenomes</taxon>
    </lineage>
</organism>